<comment type="caution">
    <text evidence="1">The sequence shown here is derived from an EMBL/GenBank/DDBJ whole genome shotgun (WGS) entry which is preliminary data.</text>
</comment>
<organism evidence="1 2">
    <name type="scientific">Naganishia cerealis</name>
    <dbReference type="NCBI Taxonomy" id="610337"/>
    <lineage>
        <taxon>Eukaryota</taxon>
        <taxon>Fungi</taxon>
        <taxon>Dikarya</taxon>
        <taxon>Basidiomycota</taxon>
        <taxon>Agaricomycotina</taxon>
        <taxon>Tremellomycetes</taxon>
        <taxon>Filobasidiales</taxon>
        <taxon>Filobasidiaceae</taxon>
        <taxon>Naganishia</taxon>
    </lineage>
</organism>
<dbReference type="EMBL" id="JASBWR010000006">
    <property type="protein sequence ID" value="KAJ9111966.1"/>
    <property type="molecule type" value="Genomic_DNA"/>
</dbReference>
<protein>
    <submittedName>
        <fullName evidence="1">Uncharacterized protein</fullName>
    </submittedName>
</protein>
<name>A0ACC2WKM6_9TREE</name>
<evidence type="ECO:0000313" key="1">
    <source>
        <dbReference type="EMBL" id="KAJ9111966.1"/>
    </source>
</evidence>
<proteinExistence type="predicted"/>
<keyword evidence="2" id="KW-1185">Reference proteome</keyword>
<dbReference type="Proteomes" id="UP001241377">
    <property type="component" value="Unassembled WGS sequence"/>
</dbReference>
<gene>
    <name evidence="1" type="ORF">QFC19_000888</name>
</gene>
<accession>A0ACC2WKM6</accession>
<evidence type="ECO:0000313" key="2">
    <source>
        <dbReference type="Proteomes" id="UP001241377"/>
    </source>
</evidence>
<reference evidence="1" key="1">
    <citation type="submission" date="2023-04" db="EMBL/GenBank/DDBJ databases">
        <title>Draft Genome sequencing of Naganishia species isolated from polar environments using Oxford Nanopore Technology.</title>
        <authorList>
            <person name="Leo P."/>
            <person name="Venkateswaran K."/>
        </authorList>
    </citation>
    <scope>NUCLEOTIDE SEQUENCE</scope>
    <source>
        <strain evidence="1">MNA-CCFEE 5261</strain>
    </source>
</reference>
<sequence length="385" mass="44352">MVANDVDEGSGSTSGAGKKPRQPRTIDDLYRQSSQFRMWSFTHESLNEIKTKTNEKGRKKATETFNHALAQFRQTNSTEYEAHASELTVDLLLDLLTLEEETKYINFYCKNIIETANFFRMPTQVKATAVSFFRKFYLVHSTMEYHPKNIMYTCVFLAAKSENYFISINSFTKALRNTENKDILDLEFTVLEALHFTLLVHHAFRPLYGFYLDFQAVLLHPEPRIRGLTNERLASLLDKGKEWIMEKALLSDIPFLYTPPQVALAAAYAVDKEVCELYLKIKFEDKLTSIKEEKESEEKQEIKQEEGVKQETEVKQESTENEPTALDSAPLTLLLLLETVQLCLKDALGVPESTVEENKAIDRKCYFALRPKKLIEKRIKKLSNG</sequence>